<dbReference type="Proteomes" id="UP001380953">
    <property type="component" value="Unassembled WGS sequence"/>
</dbReference>
<reference evidence="1" key="1">
    <citation type="submission" date="2024-03" db="EMBL/GenBank/DDBJ databases">
        <title>Whole genome sequecning of epiphytes from Marcgravia umbellata leaves.</title>
        <authorList>
            <person name="Kumar G."/>
            <person name="Savka M.A."/>
        </authorList>
    </citation>
    <scope>NUCLEOTIDE SEQUENCE</scope>
    <source>
        <strain evidence="1">RIT_BL5</strain>
    </source>
</reference>
<sequence length="257" mass="30015">MFGLSDLLSLIVSAFIILPVVVFFREAGYLLGSVLFGAVNPRITLGSGPRLFKIGILDVRRYYHLYSWFSYDELKRESRFAYICLYAGPILANLTLAFVINMLLANGIIDWRETFWDRLVFYAFYYALFDIVPMRTTNGKPNNGKIISDMLRYGRRTDYNHEPFLPSTSESEELYAQEMEAIREHEDQDPVLQRKKARWNKTKQHFGRLGQRVYMKKKPKTMPPEPKRSFSESGENEDDETSAELQLFCEKSGRKRK</sequence>
<evidence type="ECO:0000313" key="1">
    <source>
        <dbReference type="EMBL" id="MEJ8305940.1"/>
    </source>
</evidence>
<evidence type="ECO:0000313" key="2">
    <source>
        <dbReference type="Proteomes" id="UP001380953"/>
    </source>
</evidence>
<accession>A0ACC6PG52</accession>
<dbReference type="EMBL" id="JBBKAR010000046">
    <property type="protein sequence ID" value="MEJ8305940.1"/>
    <property type="molecule type" value="Genomic_DNA"/>
</dbReference>
<gene>
    <name evidence="1" type="ORF">WKI47_18680</name>
</gene>
<organism evidence="1 2">
    <name type="scientific">Saccharibacillus sacchari</name>
    <dbReference type="NCBI Taxonomy" id="456493"/>
    <lineage>
        <taxon>Bacteria</taxon>
        <taxon>Bacillati</taxon>
        <taxon>Bacillota</taxon>
        <taxon>Bacilli</taxon>
        <taxon>Bacillales</taxon>
        <taxon>Paenibacillaceae</taxon>
        <taxon>Saccharibacillus</taxon>
    </lineage>
</organism>
<proteinExistence type="predicted"/>
<protein>
    <submittedName>
        <fullName evidence="1">Uncharacterized protein</fullName>
    </submittedName>
</protein>
<name>A0ACC6PG52_9BACL</name>
<comment type="caution">
    <text evidence="1">The sequence shown here is derived from an EMBL/GenBank/DDBJ whole genome shotgun (WGS) entry which is preliminary data.</text>
</comment>
<keyword evidence="2" id="KW-1185">Reference proteome</keyword>